<evidence type="ECO:0000256" key="5">
    <source>
        <dbReference type="ARBA" id="ARBA00022960"/>
    </source>
</evidence>
<dbReference type="AlphaFoldDB" id="A0A0K1EN81"/>
<dbReference type="Proteomes" id="UP000067626">
    <property type="component" value="Chromosome"/>
</dbReference>
<accession>A0A0K1EN81</accession>
<dbReference type="GO" id="GO:0071555">
    <property type="term" value="P:cell wall organization"/>
    <property type="evidence" value="ECO:0007669"/>
    <property type="project" value="UniProtKB-KW"/>
</dbReference>
<protein>
    <recommendedName>
        <fullName evidence="10">UDP-N-acetylglucosamine--N-acetylmuramyl-(pentapeptide) pyrophosphoryl-undecaprenol N-acetylglucosamine transferase</fullName>
        <ecNumber evidence="10">2.4.1.227</ecNumber>
    </recommendedName>
    <alternativeName>
        <fullName evidence="10">Undecaprenyl-PP-MurNAc-pentapeptide-UDPGlcNAc GlcNAc transferase</fullName>
    </alternativeName>
</protein>
<dbReference type="RefSeq" id="WP_082362973.1">
    <property type="nucleotide sequence ID" value="NZ_CP012159.1"/>
</dbReference>
<keyword evidence="4 10" id="KW-0808">Transferase</keyword>
<feature type="binding site" evidence="10">
    <location>
        <position position="246"/>
    </location>
    <ligand>
        <name>UDP-N-acetyl-alpha-D-glucosamine</name>
        <dbReference type="ChEBI" id="CHEBI:57705"/>
    </ligand>
</feature>
<feature type="binding site" evidence="10">
    <location>
        <position position="125"/>
    </location>
    <ligand>
        <name>UDP-N-acetyl-alpha-D-glucosamine</name>
        <dbReference type="ChEBI" id="CHEBI:57705"/>
    </ligand>
</feature>
<evidence type="ECO:0000256" key="3">
    <source>
        <dbReference type="ARBA" id="ARBA00022676"/>
    </source>
</evidence>
<dbReference type="InterPro" id="IPR006009">
    <property type="entry name" value="GlcNAc_MurG"/>
</dbReference>
<feature type="region of interest" description="Disordered" evidence="11">
    <location>
        <begin position="361"/>
        <end position="384"/>
    </location>
</feature>
<keyword evidence="2 10" id="KW-0132">Cell division</keyword>
<keyword evidence="3 10" id="KW-0328">Glycosyltransferase</keyword>
<keyword evidence="6 10" id="KW-0573">Peptidoglycan synthesis</keyword>
<sequence>MTTIVIAGGGTGGHVFPMIAVGDALRALSSDVQVVYVGTARGLEVQLMGRRGDDLRLLDILPLRGGGARGFARGTVAAMRVLPEARKLIRSLGASAVLSLGGYAGGPVALAARSLGLPIAILEPNSVLGLSNKLLIPLVDRSYINFPETARGLLPWTVRRLGVPLRRSMERAPYQPREGKVSLLVLGGSQGAAALNAAVPLAIACCRQAGLSLDVVHQTGKASEEKVRTLYAQHGQDERTLVTAFIDDVAAALKAADIVVARSGASTLAELCAVGRPSILVPYPHAADDHQMKNARSLERAGGAIVLPQQDASEERLTETITSLVMDAPRRVQMASAAASFGRPDAAARVAADLLALAHETAGRRASGSSTARDESPIPPSAGE</sequence>
<comment type="function">
    <text evidence="10">Cell wall formation. Catalyzes the transfer of a GlcNAc subunit on undecaprenyl-pyrophosphoryl-MurNAc-pentapeptide (lipid intermediate I) to form undecaprenyl-pyrophosphoryl-MurNAc-(pentapeptide)GlcNAc (lipid intermediate II).</text>
</comment>
<evidence type="ECO:0000313" key="14">
    <source>
        <dbReference type="EMBL" id="AKT42314.1"/>
    </source>
</evidence>
<dbReference type="GO" id="GO:0008360">
    <property type="term" value="P:regulation of cell shape"/>
    <property type="evidence" value="ECO:0007669"/>
    <property type="project" value="UniProtKB-KW"/>
</dbReference>
<name>A0A0K1EN81_CHOCO</name>
<dbReference type="Gene3D" id="3.40.50.2000">
    <property type="entry name" value="Glycogen Phosphorylase B"/>
    <property type="match status" value="2"/>
</dbReference>
<dbReference type="PANTHER" id="PTHR21015:SF22">
    <property type="entry name" value="GLYCOSYLTRANSFERASE"/>
    <property type="match status" value="1"/>
</dbReference>
<dbReference type="GO" id="GO:0005886">
    <property type="term" value="C:plasma membrane"/>
    <property type="evidence" value="ECO:0007669"/>
    <property type="project" value="UniProtKB-SubCell"/>
</dbReference>
<dbReference type="GO" id="GO:0005975">
    <property type="term" value="P:carbohydrate metabolic process"/>
    <property type="evidence" value="ECO:0007669"/>
    <property type="project" value="InterPro"/>
</dbReference>
<dbReference type="GO" id="GO:0051301">
    <property type="term" value="P:cell division"/>
    <property type="evidence" value="ECO:0007669"/>
    <property type="project" value="UniProtKB-KW"/>
</dbReference>
<keyword evidence="15" id="KW-1185">Reference proteome</keyword>
<evidence type="ECO:0000256" key="7">
    <source>
        <dbReference type="ARBA" id="ARBA00023136"/>
    </source>
</evidence>
<dbReference type="OrthoDB" id="9808936at2"/>
<dbReference type="NCBIfam" id="TIGR01133">
    <property type="entry name" value="murG"/>
    <property type="match status" value="1"/>
</dbReference>
<evidence type="ECO:0000256" key="1">
    <source>
        <dbReference type="ARBA" id="ARBA00022475"/>
    </source>
</evidence>
<comment type="similarity">
    <text evidence="10">Belongs to the glycosyltransferase 28 family. MurG subfamily.</text>
</comment>
<feature type="binding site" evidence="10">
    <location>
        <position position="291"/>
    </location>
    <ligand>
        <name>UDP-N-acetyl-alpha-D-glucosamine</name>
        <dbReference type="ChEBI" id="CHEBI:57705"/>
    </ligand>
</feature>
<evidence type="ECO:0000256" key="9">
    <source>
        <dbReference type="ARBA" id="ARBA00023316"/>
    </source>
</evidence>
<keyword evidence="9 10" id="KW-0961">Cell wall biogenesis/degradation</keyword>
<proteinExistence type="inferred from homology"/>
<dbReference type="GO" id="GO:0051991">
    <property type="term" value="F:UDP-N-acetyl-D-glucosamine:N-acetylmuramoyl-L-alanyl-D-glutamyl-meso-2,6-diaminopimelyl-D-alanyl-D-alanine-diphosphoundecaprenol 4-beta-N-acetylglucosaminlytransferase activity"/>
    <property type="evidence" value="ECO:0007669"/>
    <property type="project" value="RHEA"/>
</dbReference>
<feature type="binding site" evidence="10">
    <location>
        <position position="166"/>
    </location>
    <ligand>
        <name>UDP-N-acetyl-alpha-D-glucosamine</name>
        <dbReference type="ChEBI" id="CHEBI:57705"/>
    </ligand>
</feature>
<dbReference type="SUPFAM" id="SSF53756">
    <property type="entry name" value="UDP-Glycosyltransferase/glycogen phosphorylase"/>
    <property type="match status" value="1"/>
</dbReference>
<keyword evidence="1 10" id="KW-1003">Cell membrane</keyword>
<dbReference type="Pfam" id="PF03033">
    <property type="entry name" value="Glyco_transf_28"/>
    <property type="match status" value="1"/>
</dbReference>
<dbReference type="GO" id="GO:0009252">
    <property type="term" value="P:peptidoglycan biosynthetic process"/>
    <property type="evidence" value="ECO:0007669"/>
    <property type="project" value="UniProtKB-UniRule"/>
</dbReference>
<dbReference type="InterPro" id="IPR004276">
    <property type="entry name" value="GlycoTrans_28_N"/>
</dbReference>
<gene>
    <name evidence="10 14" type="primary">murG</name>
    <name evidence="14" type="ORF">CMC5_065370</name>
</gene>
<feature type="binding site" evidence="10">
    <location>
        <begin position="11"/>
        <end position="13"/>
    </location>
    <ligand>
        <name>UDP-N-acetyl-alpha-D-glucosamine</name>
        <dbReference type="ChEBI" id="CHEBI:57705"/>
    </ligand>
</feature>
<evidence type="ECO:0000256" key="8">
    <source>
        <dbReference type="ARBA" id="ARBA00023306"/>
    </source>
</evidence>
<dbReference type="Pfam" id="PF04101">
    <property type="entry name" value="Glyco_tran_28_C"/>
    <property type="match status" value="1"/>
</dbReference>
<dbReference type="GO" id="GO:0050511">
    <property type="term" value="F:undecaprenyldiphospho-muramoylpentapeptide beta-N-acetylglucosaminyltransferase activity"/>
    <property type="evidence" value="ECO:0007669"/>
    <property type="project" value="UniProtKB-UniRule"/>
</dbReference>
<organism evidence="14 15">
    <name type="scientific">Chondromyces crocatus</name>
    <dbReference type="NCBI Taxonomy" id="52"/>
    <lineage>
        <taxon>Bacteria</taxon>
        <taxon>Pseudomonadati</taxon>
        <taxon>Myxococcota</taxon>
        <taxon>Polyangia</taxon>
        <taxon>Polyangiales</taxon>
        <taxon>Polyangiaceae</taxon>
        <taxon>Chondromyces</taxon>
    </lineage>
</organism>
<feature type="domain" description="Glycosyl transferase family 28 C-terminal" evidence="13">
    <location>
        <begin position="183"/>
        <end position="349"/>
    </location>
</feature>
<dbReference type="EC" id="2.4.1.227" evidence="10"/>
<comment type="subcellular location">
    <subcellularLocation>
        <location evidence="10">Cell membrane</location>
        <topology evidence="10">Peripheral membrane protein</topology>
        <orientation evidence="10">Cytoplasmic side</orientation>
    </subcellularLocation>
</comment>
<dbReference type="CDD" id="cd03785">
    <property type="entry name" value="GT28_MurG"/>
    <property type="match status" value="1"/>
</dbReference>
<keyword evidence="5 10" id="KW-0133">Cell shape</keyword>
<comment type="pathway">
    <text evidence="10">Cell wall biogenesis; peptidoglycan biosynthesis.</text>
</comment>
<dbReference type="STRING" id="52.CMC5_065370"/>
<dbReference type="PATRIC" id="fig|52.7.peg.7186"/>
<keyword evidence="7 10" id="KW-0472">Membrane</keyword>
<evidence type="ECO:0000256" key="10">
    <source>
        <dbReference type="HAMAP-Rule" id="MF_00033"/>
    </source>
</evidence>
<evidence type="ECO:0000256" key="6">
    <source>
        <dbReference type="ARBA" id="ARBA00022984"/>
    </source>
</evidence>
<evidence type="ECO:0000259" key="13">
    <source>
        <dbReference type="Pfam" id="PF04101"/>
    </source>
</evidence>
<reference evidence="14 15" key="1">
    <citation type="submission" date="2015-07" db="EMBL/GenBank/DDBJ databases">
        <title>Genome analysis of myxobacterium Chondromyces crocatus Cm c5 reveals a high potential for natural compound synthesis and the genetic basis for the loss of fruiting body formation.</title>
        <authorList>
            <person name="Zaburannyi N."/>
            <person name="Bunk B."/>
            <person name="Maier J."/>
            <person name="Overmann J."/>
            <person name="Mueller R."/>
        </authorList>
    </citation>
    <scope>NUCLEOTIDE SEQUENCE [LARGE SCALE GENOMIC DNA]</scope>
    <source>
        <strain evidence="14 15">Cm c5</strain>
    </source>
</reference>
<evidence type="ECO:0000256" key="11">
    <source>
        <dbReference type="SAM" id="MobiDB-lite"/>
    </source>
</evidence>
<comment type="catalytic activity">
    <reaction evidence="10">
        <text>di-trans,octa-cis-undecaprenyl diphospho-N-acetyl-alpha-D-muramoyl-L-alanyl-D-glutamyl-meso-2,6-diaminopimeloyl-D-alanyl-D-alanine + UDP-N-acetyl-alpha-D-glucosamine = di-trans,octa-cis-undecaprenyl diphospho-[N-acetyl-alpha-D-glucosaminyl-(1-&gt;4)]-N-acetyl-alpha-D-muramoyl-L-alanyl-D-glutamyl-meso-2,6-diaminopimeloyl-D-alanyl-D-alanine + UDP + H(+)</text>
        <dbReference type="Rhea" id="RHEA:31227"/>
        <dbReference type="ChEBI" id="CHEBI:15378"/>
        <dbReference type="ChEBI" id="CHEBI:57705"/>
        <dbReference type="ChEBI" id="CHEBI:58223"/>
        <dbReference type="ChEBI" id="CHEBI:61387"/>
        <dbReference type="ChEBI" id="CHEBI:61388"/>
        <dbReference type="EC" id="2.4.1.227"/>
    </reaction>
</comment>
<evidence type="ECO:0000256" key="4">
    <source>
        <dbReference type="ARBA" id="ARBA00022679"/>
    </source>
</evidence>
<feature type="binding site" evidence="10">
    <location>
        <position position="189"/>
    </location>
    <ligand>
        <name>UDP-N-acetyl-alpha-D-glucosamine</name>
        <dbReference type="ChEBI" id="CHEBI:57705"/>
    </ligand>
</feature>
<dbReference type="EMBL" id="CP012159">
    <property type="protein sequence ID" value="AKT42314.1"/>
    <property type="molecule type" value="Genomic_DNA"/>
</dbReference>
<dbReference type="HAMAP" id="MF_00033">
    <property type="entry name" value="MurG"/>
    <property type="match status" value="1"/>
</dbReference>
<keyword evidence="8 10" id="KW-0131">Cell cycle</keyword>
<dbReference type="UniPathway" id="UPA00219"/>
<comment type="caution">
    <text evidence="10">Lacks conserved residue(s) required for the propagation of feature annotation.</text>
</comment>
<feature type="domain" description="Glycosyltransferase family 28 N-terminal" evidence="12">
    <location>
        <begin position="4"/>
        <end position="143"/>
    </location>
</feature>
<dbReference type="PANTHER" id="PTHR21015">
    <property type="entry name" value="UDP-N-ACETYLGLUCOSAMINE--N-ACETYLMURAMYL-(PENTAPEPTIDE) PYROPHOSPHORYL-UNDECAPRENOL N-ACETYLGLUCOSAMINE TRANSFERASE 1"/>
    <property type="match status" value="1"/>
</dbReference>
<dbReference type="KEGG" id="ccro:CMC5_065370"/>
<evidence type="ECO:0000313" key="15">
    <source>
        <dbReference type="Proteomes" id="UP000067626"/>
    </source>
</evidence>
<dbReference type="InterPro" id="IPR007235">
    <property type="entry name" value="Glyco_trans_28_C"/>
</dbReference>
<evidence type="ECO:0000256" key="2">
    <source>
        <dbReference type="ARBA" id="ARBA00022618"/>
    </source>
</evidence>
<evidence type="ECO:0000259" key="12">
    <source>
        <dbReference type="Pfam" id="PF03033"/>
    </source>
</evidence>